<feature type="binding site" description="axial binding residue" evidence="9">
    <location>
        <position position="87"/>
    </location>
    <ligand>
        <name>heme c</name>
        <dbReference type="ChEBI" id="CHEBI:61717"/>
        <label>1</label>
    </ligand>
    <ligandPart>
        <name>Fe</name>
        <dbReference type="ChEBI" id="CHEBI:18248"/>
    </ligandPart>
</feature>
<dbReference type="GO" id="GO:0005506">
    <property type="term" value="F:iron ion binding"/>
    <property type="evidence" value="ECO:0007669"/>
    <property type="project" value="InterPro"/>
</dbReference>
<comment type="caution">
    <text evidence="12">The sequence shown here is derived from an EMBL/GenBank/DDBJ whole genome shotgun (WGS) entry which is preliminary data.</text>
</comment>
<dbReference type="Pfam" id="PF00034">
    <property type="entry name" value="Cytochrom_C"/>
    <property type="match status" value="2"/>
</dbReference>
<keyword evidence="5" id="KW-0574">Periplasm</keyword>
<dbReference type="InterPro" id="IPR024167">
    <property type="entry name" value="Cytochrome_c4-like"/>
</dbReference>
<feature type="signal peptide" evidence="10">
    <location>
        <begin position="1"/>
        <end position="25"/>
    </location>
</feature>
<keyword evidence="6" id="KW-0249">Electron transport</keyword>
<keyword evidence="4 9" id="KW-0479">Metal-binding</keyword>
<evidence type="ECO:0000313" key="13">
    <source>
        <dbReference type="Proteomes" id="UP000004931"/>
    </source>
</evidence>
<dbReference type="PANTHER" id="PTHR33751:SF9">
    <property type="entry name" value="CYTOCHROME C4"/>
    <property type="match status" value="1"/>
</dbReference>
<proteinExistence type="predicted"/>
<sequence>MKKPFALKRLFVGCLVFCAAWFAVADLEQGESLYGSCIACHGEEAEGVVAMGPALAGQTEIYLSRQLNHFKGGVRGSEVGDLFGSQMRAMSATLVNRQAVASVSAYIASLPVVAVASKAVGDVDNGKMIYQGSCSSCHGRAAEGNPLVNAPRLASLDTIYFTRQLNGFQSGLRGSHEDDVYGGQMKFMAKSIHSDRDLNDVVAYVRSLSK</sequence>
<feature type="binding site" description="axial binding residue" evidence="9">
    <location>
        <position position="138"/>
    </location>
    <ligand>
        <name>heme c</name>
        <dbReference type="ChEBI" id="CHEBI:61717"/>
        <label>2</label>
    </ligand>
    <ligandPart>
        <name>Fe</name>
        <dbReference type="ChEBI" id="CHEBI:18248"/>
    </ligandPart>
</feature>
<keyword evidence="13" id="KW-1185">Reference proteome</keyword>
<dbReference type="AlphaFoldDB" id="A0YH05"/>
<evidence type="ECO:0000256" key="4">
    <source>
        <dbReference type="ARBA" id="ARBA00022723"/>
    </source>
</evidence>
<evidence type="ECO:0000256" key="8">
    <source>
        <dbReference type="PIRSR" id="PIRSR000005-1"/>
    </source>
</evidence>
<protein>
    <submittedName>
        <fullName evidence="12">Cytochrome c family protein</fullName>
    </submittedName>
</protein>
<keyword evidence="3 8" id="KW-0349">Heme</keyword>
<feature type="chain" id="PRO_5002631171" evidence="10">
    <location>
        <begin position="26"/>
        <end position="210"/>
    </location>
</feature>
<feature type="domain" description="Cytochrome c" evidence="11">
    <location>
        <begin position="121"/>
        <end position="209"/>
    </location>
</feature>
<dbReference type="InterPro" id="IPR036909">
    <property type="entry name" value="Cyt_c-like_dom_sf"/>
</dbReference>
<evidence type="ECO:0000256" key="6">
    <source>
        <dbReference type="ARBA" id="ARBA00022982"/>
    </source>
</evidence>
<comment type="PTM">
    <text evidence="8">Binds 2 heme c groups covalently per subunit.</text>
</comment>
<organism evidence="12 13">
    <name type="scientific">marine gamma proteobacterium HTCC2143</name>
    <dbReference type="NCBI Taxonomy" id="247633"/>
    <lineage>
        <taxon>Bacteria</taxon>
        <taxon>Pseudomonadati</taxon>
        <taxon>Pseudomonadota</taxon>
        <taxon>Gammaproteobacteria</taxon>
        <taxon>Cellvibrionales</taxon>
        <taxon>Spongiibacteraceae</taxon>
        <taxon>BD1-7 clade</taxon>
    </lineage>
</organism>
<dbReference type="PANTHER" id="PTHR33751">
    <property type="entry name" value="CBB3-TYPE CYTOCHROME C OXIDASE SUBUNIT FIXP"/>
    <property type="match status" value="1"/>
</dbReference>
<dbReference type="PIRSF" id="PIRSF000005">
    <property type="entry name" value="Cytochrome_c4"/>
    <property type="match status" value="1"/>
</dbReference>
<accession>A0YH05</accession>
<dbReference type="Proteomes" id="UP000004931">
    <property type="component" value="Unassembled WGS sequence"/>
</dbReference>
<feature type="binding site" description="covalent" evidence="8">
    <location>
        <position position="137"/>
    </location>
    <ligand>
        <name>heme c</name>
        <dbReference type="ChEBI" id="CHEBI:61717"/>
        <label>2</label>
    </ligand>
</feature>
<dbReference type="InterPro" id="IPR050597">
    <property type="entry name" value="Cytochrome_c_Oxidase_Subunit"/>
</dbReference>
<comment type="subcellular location">
    <subcellularLocation>
        <location evidence="1">Periplasm</location>
    </subcellularLocation>
</comment>
<feature type="binding site" description="covalent" evidence="8">
    <location>
        <position position="40"/>
    </location>
    <ligand>
        <name>heme c</name>
        <dbReference type="ChEBI" id="CHEBI:61717"/>
        <label>1</label>
    </ligand>
</feature>
<dbReference type="EMBL" id="AAVT01000013">
    <property type="protein sequence ID" value="EAW29880.1"/>
    <property type="molecule type" value="Genomic_DNA"/>
</dbReference>
<keyword evidence="7 9" id="KW-0408">Iron</keyword>
<feature type="binding site" description="axial binding residue" evidence="9">
    <location>
        <position position="185"/>
    </location>
    <ligand>
        <name>heme c</name>
        <dbReference type="ChEBI" id="CHEBI:61717"/>
        <label>2</label>
    </ligand>
    <ligandPart>
        <name>Fe</name>
        <dbReference type="ChEBI" id="CHEBI:18248"/>
    </ligandPart>
</feature>
<feature type="binding site" description="covalent" evidence="8">
    <location>
        <position position="134"/>
    </location>
    <ligand>
        <name>heme c</name>
        <dbReference type="ChEBI" id="CHEBI:61717"/>
        <label>2</label>
    </ligand>
</feature>
<dbReference type="Gene3D" id="1.10.760.10">
    <property type="entry name" value="Cytochrome c-like domain"/>
    <property type="match status" value="2"/>
</dbReference>
<dbReference type="eggNOG" id="COG2863">
    <property type="taxonomic scope" value="Bacteria"/>
</dbReference>
<dbReference type="InterPro" id="IPR009056">
    <property type="entry name" value="Cyt_c-like_dom"/>
</dbReference>
<feature type="binding site" description="axial binding residue" evidence="9">
    <location>
        <position position="41"/>
    </location>
    <ligand>
        <name>heme c</name>
        <dbReference type="ChEBI" id="CHEBI:61717"/>
        <label>1</label>
    </ligand>
    <ligandPart>
        <name>Fe</name>
        <dbReference type="ChEBI" id="CHEBI:18248"/>
    </ligandPart>
</feature>
<evidence type="ECO:0000256" key="3">
    <source>
        <dbReference type="ARBA" id="ARBA00022617"/>
    </source>
</evidence>
<evidence type="ECO:0000256" key="1">
    <source>
        <dbReference type="ARBA" id="ARBA00004418"/>
    </source>
</evidence>
<reference evidence="12 13" key="1">
    <citation type="journal article" date="2010" name="J. Bacteriol.">
        <title>Genome sequence of the oligotrophic marine Gammaproteobacterium HTCC2143, isolated from the Oregon Coast.</title>
        <authorList>
            <person name="Oh H.M."/>
            <person name="Kang I."/>
            <person name="Ferriera S."/>
            <person name="Giovannoni S.J."/>
            <person name="Cho J.C."/>
        </authorList>
    </citation>
    <scope>NUCLEOTIDE SEQUENCE [LARGE SCALE GENOMIC DNA]</scope>
    <source>
        <strain evidence="12 13">HTCC2143</strain>
    </source>
</reference>
<evidence type="ECO:0000313" key="12">
    <source>
        <dbReference type="EMBL" id="EAW29880.1"/>
    </source>
</evidence>
<gene>
    <name evidence="12" type="ORF">GP2143_11794</name>
</gene>
<evidence type="ECO:0000256" key="9">
    <source>
        <dbReference type="PIRSR" id="PIRSR000005-2"/>
    </source>
</evidence>
<evidence type="ECO:0000256" key="5">
    <source>
        <dbReference type="ARBA" id="ARBA00022764"/>
    </source>
</evidence>
<dbReference type="GO" id="GO:0020037">
    <property type="term" value="F:heme binding"/>
    <property type="evidence" value="ECO:0007669"/>
    <property type="project" value="InterPro"/>
</dbReference>
<evidence type="ECO:0000256" key="7">
    <source>
        <dbReference type="ARBA" id="ARBA00023004"/>
    </source>
</evidence>
<evidence type="ECO:0000256" key="2">
    <source>
        <dbReference type="ARBA" id="ARBA00022448"/>
    </source>
</evidence>
<dbReference type="GO" id="GO:0009055">
    <property type="term" value="F:electron transfer activity"/>
    <property type="evidence" value="ECO:0007669"/>
    <property type="project" value="InterPro"/>
</dbReference>
<evidence type="ECO:0000259" key="11">
    <source>
        <dbReference type="PROSITE" id="PS51007"/>
    </source>
</evidence>
<keyword evidence="2" id="KW-0813">Transport</keyword>
<keyword evidence="10" id="KW-0732">Signal</keyword>
<dbReference type="GO" id="GO:0042597">
    <property type="term" value="C:periplasmic space"/>
    <property type="evidence" value="ECO:0007669"/>
    <property type="project" value="UniProtKB-SubCell"/>
</dbReference>
<dbReference type="STRING" id="247633.GP2143_11794"/>
<name>A0YH05_9GAMM</name>
<dbReference type="SUPFAM" id="SSF46626">
    <property type="entry name" value="Cytochrome c"/>
    <property type="match status" value="2"/>
</dbReference>
<feature type="binding site" description="covalent" evidence="8">
    <location>
        <position position="37"/>
    </location>
    <ligand>
        <name>heme c</name>
        <dbReference type="ChEBI" id="CHEBI:61717"/>
        <label>1</label>
    </ligand>
</feature>
<feature type="domain" description="Cytochrome c" evidence="11">
    <location>
        <begin position="25"/>
        <end position="111"/>
    </location>
</feature>
<evidence type="ECO:0000256" key="10">
    <source>
        <dbReference type="SAM" id="SignalP"/>
    </source>
</evidence>
<dbReference type="PROSITE" id="PS51007">
    <property type="entry name" value="CYTC"/>
    <property type="match status" value="2"/>
</dbReference>